<feature type="domain" description="CusB-like beta-barrel" evidence="3">
    <location>
        <begin position="204"/>
        <end position="273"/>
    </location>
</feature>
<dbReference type="EMBL" id="QMFY01000017">
    <property type="protein sequence ID" value="RAV98474.1"/>
    <property type="molecule type" value="Genomic_DNA"/>
</dbReference>
<evidence type="ECO:0000259" key="5">
    <source>
        <dbReference type="Pfam" id="PF25973"/>
    </source>
</evidence>
<dbReference type="PANTHER" id="PTHR30469:SF15">
    <property type="entry name" value="HLYD FAMILY OF SECRETION PROTEINS"/>
    <property type="match status" value="1"/>
</dbReference>
<sequence length="355" mass="38130">MKKNTMKLMLGVVVAIAAAVVIQACTESQGKTNTIPKANEPIPVKIIQPSKATGITSFKLSGQVSTDDEAVLAFKTGGVVEKVLVKEGDRVKKGQVLATLDLTEIEAQVSQARLAYEKAQRDFGRMGKLYRDSVITLEQFENTETARNIAKEQLDAALFNKNFSSIHALADGFVLKKFVNAGQVVGVGDPILKTNGAAKGQWILKVGVSDKQWAVIQVKQKATVQFDAFPERTFNAQVTHKSETSDSQTGAFTVEFKIEDEGVKFATGMFAMALINIGEGEDTWKIPYEAVLDANGNVGFVFVTTDQKTAVKKAVSISSFDGSSVHISKGLEGGEALIVTGSAYLTDQSAITVVK</sequence>
<feature type="signal peptide" evidence="2">
    <location>
        <begin position="1"/>
        <end position="24"/>
    </location>
</feature>
<name>A0A364XVW0_9BACT</name>
<evidence type="ECO:0000256" key="1">
    <source>
        <dbReference type="ARBA" id="ARBA00009477"/>
    </source>
</evidence>
<organism evidence="6 7">
    <name type="scientific">Pseudochryseolinea flava</name>
    <dbReference type="NCBI Taxonomy" id="2059302"/>
    <lineage>
        <taxon>Bacteria</taxon>
        <taxon>Pseudomonadati</taxon>
        <taxon>Bacteroidota</taxon>
        <taxon>Cytophagia</taxon>
        <taxon>Cytophagales</taxon>
        <taxon>Fulvivirgaceae</taxon>
        <taxon>Pseudochryseolinea</taxon>
    </lineage>
</organism>
<dbReference type="PANTHER" id="PTHR30469">
    <property type="entry name" value="MULTIDRUG RESISTANCE PROTEIN MDTA"/>
    <property type="match status" value="1"/>
</dbReference>
<dbReference type="OrthoDB" id="9798190at2"/>
<accession>A0A364XVW0</accession>
<feature type="chain" id="PRO_5017056930" evidence="2">
    <location>
        <begin position="25"/>
        <end position="355"/>
    </location>
</feature>
<comment type="caution">
    <text evidence="6">The sequence shown here is derived from an EMBL/GenBank/DDBJ whole genome shotgun (WGS) entry which is preliminary data.</text>
</comment>
<dbReference type="Gene3D" id="2.40.50.100">
    <property type="match status" value="1"/>
</dbReference>
<evidence type="ECO:0000259" key="4">
    <source>
        <dbReference type="Pfam" id="PF25967"/>
    </source>
</evidence>
<evidence type="ECO:0000313" key="6">
    <source>
        <dbReference type="EMBL" id="RAV98474.1"/>
    </source>
</evidence>
<dbReference type="Pfam" id="PF25954">
    <property type="entry name" value="Beta-barrel_RND_2"/>
    <property type="match status" value="1"/>
</dbReference>
<dbReference type="InterPro" id="IPR058792">
    <property type="entry name" value="Beta-barrel_RND_2"/>
</dbReference>
<dbReference type="Gene3D" id="2.40.420.20">
    <property type="match status" value="1"/>
</dbReference>
<dbReference type="InterPro" id="IPR058627">
    <property type="entry name" value="MdtA-like_C"/>
</dbReference>
<dbReference type="InterPro" id="IPR006143">
    <property type="entry name" value="RND_pump_MFP"/>
</dbReference>
<evidence type="ECO:0000259" key="3">
    <source>
        <dbReference type="Pfam" id="PF25954"/>
    </source>
</evidence>
<dbReference type="RefSeq" id="WP_112749367.1">
    <property type="nucleotide sequence ID" value="NZ_QMFY01000017.1"/>
</dbReference>
<dbReference type="GO" id="GO:0015562">
    <property type="term" value="F:efflux transmembrane transporter activity"/>
    <property type="evidence" value="ECO:0007669"/>
    <property type="project" value="TreeGrafter"/>
</dbReference>
<protein>
    <submittedName>
        <fullName evidence="6">Efflux RND transporter periplasmic adaptor subunit</fullName>
    </submittedName>
</protein>
<gene>
    <name evidence="6" type="ORF">DQQ10_23405</name>
</gene>
<dbReference type="PROSITE" id="PS51257">
    <property type="entry name" value="PROKAR_LIPOPROTEIN"/>
    <property type="match status" value="1"/>
</dbReference>
<dbReference type="InterPro" id="IPR058647">
    <property type="entry name" value="BSH_CzcB-like"/>
</dbReference>
<dbReference type="Gene3D" id="2.40.30.170">
    <property type="match status" value="1"/>
</dbReference>
<feature type="domain" description="CzcB-like barrel-sandwich hybrid" evidence="5">
    <location>
        <begin position="71"/>
        <end position="187"/>
    </location>
</feature>
<evidence type="ECO:0000256" key="2">
    <source>
        <dbReference type="SAM" id="SignalP"/>
    </source>
</evidence>
<dbReference type="Proteomes" id="UP000251889">
    <property type="component" value="Unassembled WGS sequence"/>
</dbReference>
<dbReference type="Gene3D" id="1.10.287.470">
    <property type="entry name" value="Helix hairpin bin"/>
    <property type="match status" value="1"/>
</dbReference>
<keyword evidence="2" id="KW-0732">Signal</keyword>
<feature type="domain" description="Multidrug resistance protein MdtA-like C-terminal permuted SH3" evidence="4">
    <location>
        <begin position="286"/>
        <end position="341"/>
    </location>
</feature>
<reference evidence="6 7" key="1">
    <citation type="submission" date="2018-06" db="EMBL/GenBank/DDBJ databases">
        <title>Chryseolinea flavus sp. nov., a member of the phylum Bacteroidetes isolated from soil.</title>
        <authorList>
            <person name="Li Y."/>
            <person name="Wang J."/>
        </authorList>
    </citation>
    <scope>NUCLEOTIDE SEQUENCE [LARGE SCALE GENOMIC DNA]</scope>
    <source>
        <strain evidence="6 7">SDU1-6</strain>
    </source>
</reference>
<dbReference type="SUPFAM" id="SSF111369">
    <property type="entry name" value="HlyD-like secretion proteins"/>
    <property type="match status" value="1"/>
</dbReference>
<proteinExistence type="inferred from homology"/>
<evidence type="ECO:0000313" key="7">
    <source>
        <dbReference type="Proteomes" id="UP000251889"/>
    </source>
</evidence>
<dbReference type="NCBIfam" id="TIGR01730">
    <property type="entry name" value="RND_mfp"/>
    <property type="match status" value="1"/>
</dbReference>
<dbReference type="Pfam" id="PF25973">
    <property type="entry name" value="BSH_CzcB"/>
    <property type="match status" value="1"/>
</dbReference>
<dbReference type="Pfam" id="PF25967">
    <property type="entry name" value="RND-MFP_C"/>
    <property type="match status" value="1"/>
</dbReference>
<keyword evidence="7" id="KW-1185">Reference proteome</keyword>
<comment type="similarity">
    <text evidence="1">Belongs to the membrane fusion protein (MFP) (TC 8.A.1) family.</text>
</comment>
<dbReference type="GO" id="GO:1990281">
    <property type="term" value="C:efflux pump complex"/>
    <property type="evidence" value="ECO:0007669"/>
    <property type="project" value="TreeGrafter"/>
</dbReference>
<dbReference type="AlphaFoldDB" id="A0A364XVW0"/>